<feature type="binding site" evidence="6">
    <location>
        <position position="383"/>
    </location>
    <ligand>
        <name>Na(+)</name>
        <dbReference type="ChEBI" id="CHEBI:29101"/>
        <label>1</label>
    </ligand>
</feature>
<feature type="transmembrane region" description="Helical" evidence="8">
    <location>
        <begin position="245"/>
        <end position="264"/>
    </location>
</feature>
<protein>
    <recommendedName>
        <fullName evidence="11">Transporter</fullName>
    </recommendedName>
</protein>
<keyword evidence="10" id="KW-1185">Reference proteome</keyword>
<dbReference type="EMBL" id="JBJKFK010000179">
    <property type="protein sequence ID" value="KAL3319021.1"/>
    <property type="molecule type" value="Genomic_DNA"/>
</dbReference>
<feature type="transmembrane region" description="Helical" evidence="8">
    <location>
        <begin position="416"/>
        <end position="439"/>
    </location>
</feature>
<evidence type="ECO:0000256" key="7">
    <source>
        <dbReference type="PIRSR" id="PIRSR600175-2"/>
    </source>
</evidence>
<feature type="transmembrane region" description="Helical" evidence="8">
    <location>
        <begin position="451"/>
        <end position="473"/>
    </location>
</feature>
<keyword evidence="6" id="KW-0915">Sodium</keyword>
<dbReference type="PRINTS" id="PR00176">
    <property type="entry name" value="NANEUSMPORT"/>
</dbReference>
<feature type="binding site" evidence="6">
    <location>
        <position position="299"/>
    </location>
    <ligand>
        <name>Na(+)</name>
        <dbReference type="ChEBI" id="CHEBI:29101"/>
        <label>1</label>
    </ligand>
</feature>
<feature type="transmembrane region" description="Helical" evidence="8">
    <location>
        <begin position="485"/>
        <end position="506"/>
    </location>
</feature>
<feature type="binding site" evidence="6">
    <location>
        <position position="386"/>
    </location>
    <ligand>
        <name>Na(+)</name>
        <dbReference type="ChEBI" id="CHEBI:29101"/>
        <label>1</label>
    </ligand>
</feature>
<evidence type="ECO:0000256" key="3">
    <source>
        <dbReference type="ARBA" id="ARBA00022692"/>
    </source>
</evidence>
<dbReference type="Proteomes" id="UP001626550">
    <property type="component" value="Unassembled WGS sequence"/>
</dbReference>
<feature type="binding site" evidence="6">
    <location>
        <position position="71"/>
    </location>
    <ligand>
        <name>Na(+)</name>
        <dbReference type="ChEBI" id="CHEBI:29101"/>
        <label>1</label>
    </ligand>
</feature>
<evidence type="ECO:0008006" key="11">
    <source>
        <dbReference type="Google" id="ProtNLM"/>
    </source>
</evidence>
<name>A0ABD2QHK7_9PLAT</name>
<dbReference type="InterPro" id="IPR037272">
    <property type="entry name" value="SNS_sf"/>
</dbReference>
<proteinExistence type="predicted"/>
<keyword evidence="3 8" id="KW-0812">Transmembrane</keyword>
<feature type="transmembrane region" description="Helical" evidence="8">
    <location>
        <begin position="371"/>
        <end position="396"/>
    </location>
</feature>
<dbReference type="PANTHER" id="PTHR11616:SF240">
    <property type="entry name" value="BLOATED TUBULES, ISOFORM B-RELATED"/>
    <property type="match status" value="1"/>
</dbReference>
<evidence type="ECO:0000256" key="4">
    <source>
        <dbReference type="ARBA" id="ARBA00022989"/>
    </source>
</evidence>
<sequence length="548" mass="61472">MDADAKAAPRGLELATMIQHLDNKPKTESNSFPVNEIEDDNAQTAAEKRGAWVSKMDFLMSTIGFAVDLSNVFRFPYLCYRNGGGAFLIPYFIMLFLCALPMFLMELLIGQHFQQGCIGVWDLCPLLKGIGWTSCILNFLVAMYYNVIIAWSAFYVFSSMSKTIPWSTCDNWWNTARCISVKQNPVNATSAVEFFHRRMLHDHESKGLDDIGTIHWEISLSLLFTYAVLYLCLFKGVKSLGRAAWITSILPYLVLTIMLVRGLMLENSTVGIKYFLYPNFSMLRDVKVWAEAVSQIFFSMGIGFGVHIAYASYNSFHQPIYRSCLIAISVNSFTSLFSGFVVFAYLGYLSGGNDINKISDDMLAELPLPQLWSLLFFIMVFSLGIDSSFGALEALLTALRDTLSVYLKKVKYDREILTAVILIILYLVSLPHACSGGLYVTQFLDQNVANASLLLIGIEQCLVIAWIFGVHSLSDCAKRMFGAPAPLIFCIVLKYITPLLLLFAIFSRLADISVTTMKLSGLNYTYPSWSEVSFHSSNKTLIAFVIHK</sequence>
<evidence type="ECO:0000256" key="2">
    <source>
        <dbReference type="ARBA" id="ARBA00022448"/>
    </source>
</evidence>
<feature type="transmembrane region" description="Helical" evidence="8">
    <location>
        <begin position="292"/>
        <end position="313"/>
    </location>
</feature>
<evidence type="ECO:0000313" key="9">
    <source>
        <dbReference type="EMBL" id="KAL3319021.1"/>
    </source>
</evidence>
<feature type="binding site" evidence="6">
    <location>
        <position position="387"/>
    </location>
    <ligand>
        <name>Na(+)</name>
        <dbReference type="ChEBI" id="CHEBI:29101"/>
        <label>1</label>
    </ligand>
</feature>
<evidence type="ECO:0000313" key="10">
    <source>
        <dbReference type="Proteomes" id="UP001626550"/>
    </source>
</evidence>
<keyword evidence="5 8" id="KW-0472">Membrane</keyword>
<dbReference type="SUPFAM" id="SSF161070">
    <property type="entry name" value="SNF-like"/>
    <property type="match status" value="1"/>
</dbReference>
<dbReference type="PROSITE" id="PS50267">
    <property type="entry name" value="NA_NEUROTRAN_SYMP_3"/>
    <property type="match status" value="1"/>
</dbReference>
<evidence type="ECO:0000256" key="6">
    <source>
        <dbReference type="PIRSR" id="PIRSR600175-1"/>
    </source>
</evidence>
<feature type="binding site" evidence="6">
    <location>
        <position position="66"/>
    </location>
    <ligand>
        <name>Na(+)</name>
        <dbReference type="ChEBI" id="CHEBI:29101"/>
        <label>1</label>
    </ligand>
</feature>
<feature type="transmembrane region" description="Helical" evidence="8">
    <location>
        <begin position="130"/>
        <end position="157"/>
    </location>
</feature>
<keyword evidence="4 8" id="KW-1133">Transmembrane helix</keyword>
<keyword evidence="2" id="KW-0813">Transport</keyword>
<feature type="transmembrane region" description="Helical" evidence="8">
    <location>
        <begin position="325"/>
        <end position="351"/>
    </location>
</feature>
<feature type="binding site" evidence="6">
    <location>
        <position position="64"/>
    </location>
    <ligand>
        <name>Na(+)</name>
        <dbReference type="ChEBI" id="CHEBI:29101"/>
        <label>1</label>
    </ligand>
</feature>
<keyword evidence="7" id="KW-1015">Disulfide bond</keyword>
<dbReference type="GO" id="GO:0016020">
    <property type="term" value="C:membrane"/>
    <property type="evidence" value="ECO:0007669"/>
    <property type="project" value="UniProtKB-SubCell"/>
</dbReference>
<feature type="disulfide bond" evidence="7">
    <location>
        <begin position="169"/>
        <end position="178"/>
    </location>
</feature>
<evidence type="ECO:0000256" key="1">
    <source>
        <dbReference type="ARBA" id="ARBA00004141"/>
    </source>
</evidence>
<dbReference type="AlphaFoldDB" id="A0ABD2QHK7"/>
<comment type="subcellular location">
    <subcellularLocation>
        <location evidence="1">Membrane</location>
        <topology evidence="1">Multi-pass membrane protein</topology>
    </subcellularLocation>
</comment>
<dbReference type="InterPro" id="IPR000175">
    <property type="entry name" value="Na/ntran_symport"/>
</dbReference>
<dbReference type="Pfam" id="PF00209">
    <property type="entry name" value="SNF"/>
    <property type="match status" value="1"/>
</dbReference>
<dbReference type="PROSITE" id="PS00754">
    <property type="entry name" value="NA_NEUROTRAN_SYMP_2"/>
    <property type="match status" value="1"/>
</dbReference>
<comment type="caution">
    <text evidence="9">The sequence shown here is derived from an EMBL/GenBank/DDBJ whole genome shotgun (WGS) entry which is preliminary data.</text>
</comment>
<feature type="transmembrane region" description="Helical" evidence="8">
    <location>
        <begin position="214"/>
        <end position="233"/>
    </location>
</feature>
<keyword evidence="6" id="KW-0479">Metal-binding</keyword>
<feature type="binding site" evidence="6">
    <location>
        <position position="331"/>
    </location>
    <ligand>
        <name>Na(+)</name>
        <dbReference type="ChEBI" id="CHEBI:29101"/>
        <label>1</label>
    </ligand>
</feature>
<evidence type="ECO:0000256" key="5">
    <source>
        <dbReference type="ARBA" id="ARBA00023136"/>
    </source>
</evidence>
<organism evidence="9 10">
    <name type="scientific">Cichlidogyrus casuarinus</name>
    <dbReference type="NCBI Taxonomy" id="1844966"/>
    <lineage>
        <taxon>Eukaryota</taxon>
        <taxon>Metazoa</taxon>
        <taxon>Spiralia</taxon>
        <taxon>Lophotrochozoa</taxon>
        <taxon>Platyhelminthes</taxon>
        <taxon>Monogenea</taxon>
        <taxon>Monopisthocotylea</taxon>
        <taxon>Dactylogyridea</taxon>
        <taxon>Ancyrocephalidae</taxon>
        <taxon>Cichlidogyrus</taxon>
    </lineage>
</organism>
<feature type="binding site" evidence="6">
    <location>
        <position position="67"/>
    </location>
    <ligand>
        <name>Na(+)</name>
        <dbReference type="ChEBI" id="CHEBI:29101"/>
        <label>1</label>
    </ligand>
</feature>
<accession>A0ABD2QHK7</accession>
<feature type="transmembrane region" description="Helical" evidence="8">
    <location>
        <begin position="89"/>
        <end position="109"/>
    </location>
</feature>
<evidence type="ECO:0000256" key="8">
    <source>
        <dbReference type="SAM" id="Phobius"/>
    </source>
</evidence>
<reference evidence="9 10" key="1">
    <citation type="submission" date="2024-11" db="EMBL/GenBank/DDBJ databases">
        <title>Adaptive evolution of stress response genes in parasites aligns with host niche diversity.</title>
        <authorList>
            <person name="Hahn C."/>
            <person name="Resl P."/>
        </authorList>
    </citation>
    <scope>NUCLEOTIDE SEQUENCE [LARGE SCALE GENOMIC DNA]</scope>
    <source>
        <strain evidence="9">EGGRZ-B1_66</strain>
        <tissue evidence="9">Body</tissue>
    </source>
</reference>
<gene>
    <name evidence="9" type="ORF">Ciccas_002321</name>
</gene>
<dbReference type="PANTHER" id="PTHR11616">
    <property type="entry name" value="SODIUM/CHLORIDE DEPENDENT TRANSPORTER"/>
    <property type="match status" value="1"/>
</dbReference>